<feature type="compositionally biased region" description="Polar residues" evidence="16">
    <location>
        <begin position="95"/>
        <end position="120"/>
    </location>
</feature>
<dbReference type="Pfam" id="PF01068">
    <property type="entry name" value="DNA_ligase_A_M"/>
    <property type="match status" value="1"/>
</dbReference>
<dbReference type="CDD" id="cd07900">
    <property type="entry name" value="Adenylation_DNA_ligase_I_Euk"/>
    <property type="match status" value="1"/>
</dbReference>
<evidence type="ECO:0000256" key="11">
    <source>
        <dbReference type="ARBA" id="ARBA00023242"/>
    </source>
</evidence>
<dbReference type="SUPFAM" id="SSF117018">
    <property type="entry name" value="ATP-dependent DNA ligase DNA-binding domain"/>
    <property type="match status" value="1"/>
</dbReference>
<dbReference type="InterPro" id="IPR012308">
    <property type="entry name" value="DNA_ligase_ATP-dep_N"/>
</dbReference>
<keyword evidence="7 14" id="KW-0227">DNA damage</keyword>
<dbReference type="SUPFAM" id="SSF56091">
    <property type="entry name" value="DNA ligase/mRNA capping enzyme, catalytic domain"/>
    <property type="match status" value="1"/>
</dbReference>
<evidence type="ECO:0000259" key="17">
    <source>
        <dbReference type="PROSITE" id="PS50160"/>
    </source>
</evidence>
<evidence type="ECO:0000256" key="2">
    <source>
        <dbReference type="ARBA" id="ARBA00007572"/>
    </source>
</evidence>
<gene>
    <name evidence="18" type="ORF">SVIM_LOCUS119778</name>
    <name evidence="19" type="ORF">SVIM_LOCUS184907</name>
</gene>
<dbReference type="EMBL" id="CAADRP010000635">
    <property type="protein sequence ID" value="VFU30509.1"/>
    <property type="molecule type" value="Genomic_DNA"/>
</dbReference>
<evidence type="ECO:0000256" key="15">
    <source>
        <dbReference type="RuleBase" id="RU004196"/>
    </source>
</evidence>
<dbReference type="NCBIfam" id="TIGR00574">
    <property type="entry name" value="dnl1"/>
    <property type="match status" value="1"/>
</dbReference>
<dbReference type="Gene3D" id="2.40.50.140">
    <property type="entry name" value="Nucleic acid-binding proteins"/>
    <property type="match status" value="1"/>
</dbReference>
<dbReference type="AlphaFoldDB" id="A0A6N2L6K0"/>
<comment type="similarity">
    <text evidence="2 15">Belongs to the ATP-dependent DNA ligase family.</text>
</comment>
<evidence type="ECO:0000256" key="8">
    <source>
        <dbReference type="ARBA" id="ARBA00022840"/>
    </source>
</evidence>
<dbReference type="SUPFAM" id="SSF50249">
    <property type="entry name" value="Nucleic acid-binding proteins"/>
    <property type="match status" value="1"/>
</dbReference>
<dbReference type="PANTHER" id="PTHR45674:SF4">
    <property type="entry name" value="DNA LIGASE 1"/>
    <property type="match status" value="1"/>
</dbReference>
<dbReference type="GO" id="GO:0006273">
    <property type="term" value="P:lagging strand elongation"/>
    <property type="evidence" value="ECO:0007669"/>
    <property type="project" value="TreeGrafter"/>
</dbReference>
<dbReference type="GO" id="GO:0006310">
    <property type="term" value="P:DNA recombination"/>
    <property type="evidence" value="ECO:0007669"/>
    <property type="project" value="UniProtKB-KW"/>
</dbReference>
<dbReference type="GO" id="GO:0005524">
    <property type="term" value="F:ATP binding"/>
    <property type="evidence" value="ECO:0007669"/>
    <property type="project" value="UniProtKB-KW"/>
</dbReference>
<evidence type="ECO:0000256" key="9">
    <source>
        <dbReference type="ARBA" id="ARBA00023172"/>
    </source>
</evidence>
<dbReference type="GO" id="GO:0071897">
    <property type="term" value="P:DNA biosynthetic process"/>
    <property type="evidence" value="ECO:0007669"/>
    <property type="project" value="InterPro"/>
</dbReference>
<evidence type="ECO:0000256" key="12">
    <source>
        <dbReference type="ARBA" id="ARBA00023306"/>
    </source>
</evidence>
<dbReference type="PROSITE" id="PS00333">
    <property type="entry name" value="DNA_LIGASE_A2"/>
    <property type="match status" value="1"/>
</dbReference>
<feature type="region of interest" description="Disordered" evidence="16">
    <location>
        <begin position="760"/>
        <end position="797"/>
    </location>
</feature>
<feature type="compositionally biased region" description="Polar residues" evidence="16">
    <location>
        <begin position="130"/>
        <end position="139"/>
    </location>
</feature>
<keyword evidence="4" id="KW-0132">Cell division</keyword>
<dbReference type="Gene3D" id="3.30.470.30">
    <property type="entry name" value="DNA ligase/mRNA capping enzyme"/>
    <property type="match status" value="1"/>
</dbReference>
<evidence type="ECO:0000256" key="7">
    <source>
        <dbReference type="ARBA" id="ARBA00022763"/>
    </source>
</evidence>
<evidence type="ECO:0000256" key="10">
    <source>
        <dbReference type="ARBA" id="ARBA00023204"/>
    </source>
</evidence>
<sequence length="797" mass="89403">MLRLRPCVSIRNIYFTRRSKLLSPLIPSLPFFKSPSFLRTHTLSLNPISSMSSSRPSAFDALMSNARASAKKKTQPQPKSNSPKKRKTLDHPQNPDKTLNSVQSPQTDESKKLINTSDSSNEPKSEPNSRSDSLLKVNQSKKLRVEDKNAGLKSKIVLLKKKAGDFKPEMVANWEKGERVPFIFVSLAFDLIANESGRIVITDIVCNVLRTVMDTTPEDLVVVVYLLANKVAPAHEGVELGIGEALIIKALAEACGRTEKEVKKQYKDLGDLGLVAKASRSSQSMMRKPDPLTITKVFNTFQQIAKESGKDSQDKKKNHIKALLVAATDCEPQYLIRLLQTKLRIGLAEQTLLAALGQAAVYTEEHSTPPPHIQSPLEEAAKIVKQVYSVLPVYDKIVPALLSDGVWNLPKTCSFTPGVPVGPMLAKPTKGVSEIVTKFQDMEFTCEYKYDGERAQIHYLENGSVEIYSRNAERNTGKFPDVVAVISRLKRPSASSFILDCELVAYDREKKKILPFQILSTRARKNVVMNDIKVNVCIYAFDMLYLNDQPLIQEELKVRREHLYSSFQEEPGCFQFATAITSNDLEEIQKFLDAAVDASCEGLIIKTMNKDATYEPSRRSHNWLKLKKDYMENIGDSLDLVPIGAFHGRGKRTGVYGAFLLACYNSNNEEFQSICKIGTGFSEQVLEERSDSLRSQVIPKPKSYYRFGDTIKPDVWFEPKEVWEVKAADLTISPVHRAAIGEVDPDKGISLRFPRLVRVREDKSPEQASSSEQVAEMYNAQKHNHPNNQDDNDDVDN</sequence>
<dbReference type="PANTHER" id="PTHR45674">
    <property type="entry name" value="DNA LIGASE 1/3 FAMILY MEMBER"/>
    <property type="match status" value="1"/>
</dbReference>
<comment type="subcellular location">
    <subcellularLocation>
        <location evidence="1">Nucleus</location>
    </subcellularLocation>
</comment>
<dbReference type="EMBL" id="CAADRP010001113">
    <property type="protein sequence ID" value="VFU36525.1"/>
    <property type="molecule type" value="Genomic_DNA"/>
</dbReference>
<dbReference type="PROSITE" id="PS50160">
    <property type="entry name" value="DNA_LIGASE_A3"/>
    <property type="match status" value="1"/>
</dbReference>
<keyword evidence="6 14" id="KW-0547">Nucleotide-binding</keyword>
<comment type="catalytic activity">
    <reaction evidence="13 14">
        <text>ATP + (deoxyribonucleotide)n-3'-hydroxyl + 5'-phospho-(deoxyribonucleotide)m = (deoxyribonucleotide)n+m + AMP + diphosphate.</text>
        <dbReference type="EC" id="6.5.1.1"/>
    </reaction>
</comment>
<evidence type="ECO:0000256" key="6">
    <source>
        <dbReference type="ARBA" id="ARBA00022741"/>
    </source>
</evidence>
<accession>A0A6N2L6K0</accession>
<evidence type="ECO:0000256" key="5">
    <source>
        <dbReference type="ARBA" id="ARBA00022705"/>
    </source>
</evidence>
<evidence type="ECO:0000256" key="3">
    <source>
        <dbReference type="ARBA" id="ARBA00022598"/>
    </source>
</evidence>
<keyword evidence="11" id="KW-0539">Nucleus</keyword>
<dbReference type="CDD" id="cd07969">
    <property type="entry name" value="OBF_DNA_ligase_I"/>
    <property type="match status" value="1"/>
</dbReference>
<evidence type="ECO:0000256" key="1">
    <source>
        <dbReference type="ARBA" id="ARBA00004123"/>
    </source>
</evidence>
<dbReference type="GO" id="GO:0051301">
    <property type="term" value="P:cell division"/>
    <property type="evidence" value="ECO:0007669"/>
    <property type="project" value="UniProtKB-KW"/>
</dbReference>
<dbReference type="FunFam" id="3.30.470.30:FF:000016">
    <property type="entry name" value="DNA ligase"/>
    <property type="match status" value="1"/>
</dbReference>
<dbReference type="Pfam" id="PF04675">
    <property type="entry name" value="DNA_ligase_A_N"/>
    <property type="match status" value="1"/>
</dbReference>
<keyword evidence="9 14" id="KW-0233">DNA recombination</keyword>
<dbReference type="InterPro" id="IPR012340">
    <property type="entry name" value="NA-bd_OB-fold"/>
</dbReference>
<dbReference type="FunFam" id="2.40.50.140:FF:000062">
    <property type="entry name" value="DNA ligase"/>
    <property type="match status" value="1"/>
</dbReference>
<dbReference type="EC" id="6.5.1.1" evidence="14"/>
<dbReference type="GO" id="GO:0003677">
    <property type="term" value="F:DNA binding"/>
    <property type="evidence" value="ECO:0007669"/>
    <property type="project" value="InterPro"/>
</dbReference>
<dbReference type="FunFam" id="1.10.3260.10:FF:000001">
    <property type="entry name" value="DNA ligase"/>
    <property type="match status" value="1"/>
</dbReference>
<reference evidence="19" key="1">
    <citation type="submission" date="2019-03" db="EMBL/GenBank/DDBJ databases">
        <authorList>
            <person name="Mank J."/>
            <person name="Almeida P."/>
        </authorList>
    </citation>
    <scope>NUCLEOTIDE SEQUENCE</scope>
    <source>
        <strain evidence="19">78183</strain>
    </source>
</reference>
<feature type="domain" description="ATP-dependent DNA ligase family profile" evidence="17">
    <location>
        <begin position="529"/>
        <end position="665"/>
    </location>
</feature>
<proteinExistence type="inferred from homology"/>
<dbReference type="InterPro" id="IPR016059">
    <property type="entry name" value="DNA_ligase_ATP-dep_CS"/>
</dbReference>
<evidence type="ECO:0000256" key="13">
    <source>
        <dbReference type="ARBA" id="ARBA00034003"/>
    </source>
</evidence>
<dbReference type="PROSITE" id="PS00697">
    <property type="entry name" value="DNA_LIGASE_A1"/>
    <property type="match status" value="1"/>
</dbReference>
<name>A0A6N2L6K0_SALVM</name>
<dbReference type="InterPro" id="IPR050191">
    <property type="entry name" value="ATP-dep_DNA_ligase"/>
</dbReference>
<feature type="region of interest" description="Disordered" evidence="16">
    <location>
        <begin position="66"/>
        <end position="139"/>
    </location>
</feature>
<dbReference type="GO" id="GO:0005739">
    <property type="term" value="C:mitochondrion"/>
    <property type="evidence" value="ECO:0007669"/>
    <property type="project" value="TreeGrafter"/>
</dbReference>
<keyword evidence="12" id="KW-0131">Cell cycle</keyword>
<evidence type="ECO:0000313" key="19">
    <source>
        <dbReference type="EMBL" id="VFU36525.1"/>
    </source>
</evidence>
<dbReference type="Gene3D" id="3.30.1490.70">
    <property type="match status" value="1"/>
</dbReference>
<dbReference type="GO" id="GO:0003910">
    <property type="term" value="F:DNA ligase (ATP) activity"/>
    <property type="evidence" value="ECO:0007669"/>
    <property type="project" value="UniProtKB-EC"/>
</dbReference>
<evidence type="ECO:0000256" key="16">
    <source>
        <dbReference type="SAM" id="MobiDB-lite"/>
    </source>
</evidence>
<keyword evidence="3 14" id="KW-0436">Ligase</keyword>
<dbReference type="GO" id="GO:0005634">
    <property type="term" value="C:nucleus"/>
    <property type="evidence" value="ECO:0007669"/>
    <property type="project" value="UniProtKB-SubCell"/>
</dbReference>
<dbReference type="InterPro" id="IPR012310">
    <property type="entry name" value="DNA_ligase_ATP-dep_cent"/>
</dbReference>
<keyword evidence="10 14" id="KW-0234">DNA repair</keyword>
<dbReference type="InterPro" id="IPR000977">
    <property type="entry name" value="DNA_ligase_ATP-dep"/>
</dbReference>
<keyword evidence="5" id="KW-0235">DNA replication</keyword>
<evidence type="ECO:0000256" key="4">
    <source>
        <dbReference type="ARBA" id="ARBA00022618"/>
    </source>
</evidence>
<protein>
    <recommendedName>
        <fullName evidence="14">DNA ligase</fullName>
        <ecNumber evidence="14">6.5.1.1</ecNumber>
    </recommendedName>
</protein>
<dbReference type="Pfam" id="PF04679">
    <property type="entry name" value="DNA_ligase_A_C"/>
    <property type="match status" value="1"/>
</dbReference>
<dbReference type="Gene3D" id="1.10.3260.10">
    <property type="entry name" value="DNA ligase, ATP-dependent, N-terminal domain"/>
    <property type="match status" value="1"/>
</dbReference>
<dbReference type="InterPro" id="IPR036599">
    <property type="entry name" value="DNA_ligase_N_sf"/>
</dbReference>
<dbReference type="GO" id="GO:0006281">
    <property type="term" value="P:DNA repair"/>
    <property type="evidence" value="ECO:0007669"/>
    <property type="project" value="UniProtKB-KW"/>
</dbReference>
<evidence type="ECO:0000256" key="14">
    <source>
        <dbReference type="RuleBase" id="RU000617"/>
    </source>
</evidence>
<evidence type="ECO:0000313" key="18">
    <source>
        <dbReference type="EMBL" id="VFU30509.1"/>
    </source>
</evidence>
<organism evidence="19">
    <name type="scientific">Salix viminalis</name>
    <name type="common">Common osier</name>
    <name type="synonym">Basket willow</name>
    <dbReference type="NCBI Taxonomy" id="40686"/>
    <lineage>
        <taxon>Eukaryota</taxon>
        <taxon>Viridiplantae</taxon>
        <taxon>Streptophyta</taxon>
        <taxon>Embryophyta</taxon>
        <taxon>Tracheophyta</taxon>
        <taxon>Spermatophyta</taxon>
        <taxon>Magnoliopsida</taxon>
        <taxon>eudicotyledons</taxon>
        <taxon>Gunneridae</taxon>
        <taxon>Pentapetalae</taxon>
        <taxon>rosids</taxon>
        <taxon>fabids</taxon>
        <taxon>Malpighiales</taxon>
        <taxon>Salicaceae</taxon>
        <taxon>Saliceae</taxon>
        <taxon>Salix</taxon>
    </lineage>
</organism>
<keyword evidence="8 14" id="KW-0067">ATP-binding</keyword>
<dbReference type="InterPro" id="IPR012309">
    <property type="entry name" value="DNA_ligase_ATP-dep_C"/>
</dbReference>